<feature type="transmembrane region" description="Helical" evidence="1">
    <location>
        <begin position="110"/>
        <end position="131"/>
    </location>
</feature>
<geneLocation type="mitochondrion" evidence="2"/>
<feature type="transmembrane region" description="Helical" evidence="1">
    <location>
        <begin position="43"/>
        <end position="65"/>
    </location>
</feature>
<feature type="transmembrane region" description="Helical" evidence="1">
    <location>
        <begin position="77"/>
        <end position="98"/>
    </location>
</feature>
<keyword evidence="1" id="KW-0472">Membrane</keyword>
<keyword evidence="1" id="KW-1133">Transmembrane helix</keyword>
<protein>
    <submittedName>
        <fullName evidence="2">NADH dehydrogenase subunit 6</fullName>
    </submittedName>
</protein>
<reference evidence="2" key="1">
    <citation type="journal article" date="2019" name="Ticks Tick Borne Dis.">
        <title>Argasid and ixodid systematics: Implications for soft tick evolution and systematics, with a new argasid species list.</title>
        <authorList>
            <person name="Mans B.J."/>
            <person name="Featherston J."/>
            <person name="Kvas M."/>
            <person name="Pillay K.A."/>
            <person name="de Klerk D.G."/>
            <person name="Pienaar R."/>
            <person name="de Castro M.H."/>
            <person name="Schwan T.G."/>
            <person name="Lopez J.E."/>
            <person name="Teel P."/>
            <person name="Perez de Leon A.A."/>
            <person name="Sonenshine D.E."/>
            <person name="Egekwu N.I."/>
            <person name="Bakkes D.K."/>
            <person name="Heyne H."/>
            <person name="Kanduma E.G."/>
            <person name="Nyangiwe N."/>
            <person name="Bouattour A."/>
            <person name="Latif A.A."/>
        </authorList>
    </citation>
    <scope>NUCLEOTIDE SEQUENCE</scope>
    <source>
        <strain evidence="2">California</strain>
    </source>
</reference>
<organism evidence="2">
    <name type="scientific">Ornithodoros coriaceus</name>
    <name type="common">Soft tick</name>
    <name type="synonym">Argasid tick</name>
    <dbReference type="NCBI Taxonomy" id="92741"/>
    <lineage>
        <taxon>Eukaryota</taxon>
        <taxon>Metazoa</taxon>
        <taxon>Ecdysozoa</taxon>
        <taxon>Arthropoda</taxon>
        <taxon>Chelicerata</taxon>
        <taxon>Arachnida</taxon>
        <taxon>Acari</taxon>
        <taxon>Parasitiformes</taxon>
        <taxon>Ixodida</taxon>
        <taxon>Ixodoidea</taxon>
        <taxon>Argasidae</taxon>
        <taxon>Ornithodorinae</taxon>
        <taxon>Ornithodoros</taxon>
    </lineage>
</organism>
<dbReference type="EMBL" id="MG593161">
    <property type="protein sequence ID" value="AYN59508.1"/>
    <property type="molecule type" value="Genomic_DNA"/>
</dbReference>
<feature type="transmembrane region" description="Helical" evidence="1">
    <location>
        <begin position="6"/>
        <end position="31"/>
    </location>
</feature>
<dbReference type="CTD" id="38341670"/>
<dbReference type="GeneID" id="38341670"/>
<evidence type="ECO:0000256" key="1">
    <source>
        <dbReference type="SAM" id="Phobius"/>
    </source>
</evidence>
<proteinExistence type="predicted"/>
<evidence type="ECO:0000313" key="2">
    <source>
        <dbReference type="EMBL" id="AYN59508.1"/>
    </source>
</evidence>
<name>A0A3G2KJX8_ORNCO</name>
<dbReference type="RefSeq" id="YP_009537776.1">
    <property type="nucleotide sequence ID" value="NC_039857.1"/>
</dbReference>
<sequence length="141" mass="16506">MKLMLFISLAFISMPHPISMLIIMIMMTVYINILMYMMMKHTWFILIITLLMLGGLLVIFMYITSLTPNKKFYLKKYFFVSIPIFYMMKMNNLSWLSLNNTQTMKVLSSPSILIFMLIYLMITLMAIMSLIKSSLAPLKAN</sequence>
<keyword evidence="1" id="KW-0812">Transmembrane</keyword>
<accession>A0A3G2KJX8</accession>
<dbReference type="AlphaFoldDB" id="A0A3G2KJX8"/>
<keyword evidence="2" id="KW-0496">Mitochondrion</keyword>